<evidence type="ECO:0000313" key="2">
    <source>
        <dbReference type="Proteomes" id="UP000182229"/>
    </source>
</evidence>
<dbReference type="EMBL" id="MPIN01000002">
    <property type="protein sequence ID" value="OJH41207.1"/>
    <property type="molecule type" value="Genomic_DNA"/>
</dbReference>
<reference evidence="1 2" key="2">
    <citation type="submission" date="2016-12" db="EMBL/GenBank/DDBJ databases">
        <title>Draft Genome Sequence of Cystobacter ferrugineus Strain Cbfe23.</title>
        <authorList>
            <person name="Akbar S."/>
            <person name="Dowd S.E."/>
            <person name="Stevens D.C."/>
        </authorList>
    </citation>
    <scope>NUCLEOTIDE SEQUENCE [LARGE SCALE GENOMIC DNA]</scope>
    <source>
        <strain evidence="1 2">Cbfe23</strain>
    </source>
</reference>
<dbReference type="RefSeq" id="WP_143177391.1">
    <property type="nucleotide sequence ID" value="NZ_MPIN01000002.1"/>
</dbReference>
<dbReference type="Proteomes" id="UP000182229">
    <property type="component" value="Unassembled WGS sequence"/>
</dbReference>
<protein>
    <submittedName>
        <fullName evidence="1">Uncharacterized protein</fullName>
    </submittedName>
</protein>
<dbReference type="AlphaFoldDB" id="A0A1L9BG23"/>
<gene>
    <name evidence="1" type="ORF">BON30_10010</name>
</gene>
<accession>A0A1L9BG23</accession>
<reference evidence="2" key="1">
    <citation type="submission" date="2016-11" db="EMBL/GenBank/DDBJ databases">
        <authorList>
            <person name="Shukria A."/>
            <person name="Stevens D.C."/>
        </authorList>
    </citation>
    <scope>NUCLEOTIDE SEQUENCE [LARGE SCALE GENOMIC DNA]</scope>
    <source>
        <strain evidence="2">Cbfe23</strain>
    </source>
</reference>
<keyword evidence="2" id="KW-1185">Reference proteome</keyword>
<organism evidence="1 2">
    <name type="scientific">Cystobacter ferrugineus</name>
    <dbReference type="NCBI Taxonomy" id="83449"/>
    <lineage>
        <taxon>Bacteria</taxon>
        <taxon>Pseudomonadati</taxon>
        <taxon>Myxococcota</taxon>
        <taxon>Myxococcia</taxon>
        <taxon>Myxococcales</taxon>
        <taxon>Cystobacterineae</taxon>
        <taxon>Archangiaceae</taxon>
        <taxon>Cystobacter</taxon>
    </lineage>
</organism>
<name>A0A1L9BG23_9BACT</name>
<evidence type="ECO:0000313" key="1">
    <source>
        <dbReference type="EMBL" id="OJH41207.1"/>
    </source>
</evidence>
<sequence length="59" mass="6671">MRTRLWAVLLRSNGRVRTMDAQVRTLMEEMARSTQAPRALVYGCSDEGQVGAFIIARET</sequence>
<proteinExistence type="predicted"/>
<comment type="caution">
    <text evidence="1">The sequence shown here is derived from an EMBL/GenBank/DDBJ whole genome shotgun (WGS) entry which is preliminary data.</text>
</comment>